<evidence type="ECO:0000313" key="1">
    <source>
        <dbReference type="EMBL" id="CAA9423231.1"/>
    </source>
</evidence>
<protein>
    <submittedName>
        <fullName evidence="1">Uncharacterized protein</fullName>
    </submittedName>
</protein>
<reference evidence="1" key="1">
    <citation type="submission" date="2020-02" db="EMBL/GenBank/DDBJ databases">
        <authorList>
            <person name="Meier V. D."/>
        </authorList>
    </citation>
    <scope>NUCLEOTIDE SEQUENCE</scope>
    <source>
        <strain evidence="1">AVDCRST_MAG74</strain>
    </source>
</reference>
<dbReference type="EMBL" id="CADCUR010000279">
    <property type="protein sequence ID" value="CAA9423231.1"/>
    <property type="molecule type" value="Genomic_DNA"/>
</dbReference>
<gene>
    <name evidence="1" type="ORF">AVDCRST_MAG74-3150</name>
</gene>
<dbReference type="AlphaFoldDB" id="A0A6J4PYI8"/>
<name>A0A6J4PYI8_9BACT</name>
<sequence length="195" mass="21742">MYKFDRVTKILLGALMVGVWGLLLQTIIPFSPAEAQSKTAADQSSQISPVIKTRGLIIVDEQGRERVILGAPMPDPPVEGKPRINPAHGMMILDPQGYERFVVGLLDNGQMSMGFDAPPGKGDDRNRERLHFVADPEGGAMIRFLNKKTSVPGWLRLGEDDNLYLEFIDVQKDKNKVIKKRIGMNGERTVEEPFK</sequence>
<accession>A0A6J4PYI8</accession>
<proteinExistence type="predicted"/>
<organism evidence="1">
    <name type="scientific">uncultured Pyrinomonadaceae bacterium</name>
    <dbReference type="NCBI Taxonomy" id="2283094"/>
    <lineage>
        <taxon>Bacteria</taxon>
        <taxon>Pseudomonadati</taxon>
        <taxon>Acidobacteriota</taxon>
        <taxon>Blastocatellia</taxon>
        <taxon>Blastocatellales</taxon>
        <taxon>Pyrinomonadaceae</taxon>
        <taxon>environmental samples</taxon>
    </lineage>
</organism>